<keyword evidence="5" id="KW-1133">Transmembrane helix</keyword>
<feature type="coiled-coil region" evidence="7">
    <location>
        <begin position="70"/>
        <end position="125"/>
    </location>
</feature>
<keyword evidence="5" id="KW-1003">Cell membrane</keyword>
<keyword evidence="2 5" id="KW-0255">Endonuclease</keyword>
<dbReference type="GO" id="GO:0005886">
    <property type="term" value="C:plasma membrane"/>
    <property type="evidence" value="ECO:0007669"/>
    <property type="project" value="UniProtKB-SubCell"/>
</dbReference>
<dbReference type="SMART" id="SM00322">
    <property type="entry name" value="KH"/>
    <property type="match status" value="1"/>
</dbReference>
<dbReference type="InterPro" id="IPR004087">
    <property type="entry name" value="KH_dom"/>
</dbReference>
<evidence type="ECO:0000256" key="2">
    <source>
        <dbReference type="ARBA" id="ARBA00022759"/>
    </source>
</evidence>
<dbReference type="RefSeq" id="WP_146683913.1">
    <property type="nucleotide sequence ID" value="NZ_CP019646.1"/>
</dbReference>
<keyword evidence="7" id="KW-0175">Coiled coil</keyword>
<gene>
    <name evidence="5 9" type="primary">rny</name>
    <name evidence="9" type="ORF">SMSP2_02148</name>
</gene>
<proteinExistence type="inferred from homology"/>
<comment type="subcellular location">
    <subcellularLocation>
        <location evidence="5">Cell membrane</location>
        <topology evidence="5">Single-pass membrane protein</topology>
    </subcellularLocation>
</comment>
<feature type="transmembrane region" description="Helical" evidence="5">
    <location>
        <begin position="12"/>
        <end position="35"/>
    </location>
</feature>
<evidence type="ECO:0000313" key="9">
    <source>
        <dbReference type="EMBL" id="AQQ71770.1"/>
    </source>
</evidence>
<dbReference type="InterPro" id="IPR004088">
    <property type="entry name" value="KH_dom_type_1"/>
</dbReference>
<dbReference type="Pfam" id="PF01966">
    <property type="entry name" value="HD"/>
    <property type="match status" value="1"/>
</dbReference>
<dbReference type="PANTHER" id="PTHR12826:SF15">
    <property type="entry name" value="RIBONUCLEASE Y"/>
    <property type="match status" value="1"/>
</dbReference>
<accession>A0A1Q2MGG3</accession>
<evidence type="ECO:0000256" key="7">
    <source>
        <dbReference type="SAM" id="Coils"/>
    </source>
</evidence>
<comment type="function">
    <text evidence="5">Endoribonuclease that initiates mRNA decay.</text>
</comment>
<dbReference type="SUPFAM" id="SSF109604">
    <property type="entry name" value="HD-domain/PDEase-like"/>
    <property type="match status" value="1"/>
</dbReference>
<evidence type="ECO:0000256" key="6">
    <source>
        <dbReference type="NCBIfam" id="TIGR03319"/>
    </source>
</evidence>
<dbReference type="Proteomes" id="UP000188181">
    <property type="component" value="Chromosome"/>
</dbReference>
<dbReference type="NCBIfam" id="TIGR03319">
    <property type="entry name" value="RNase_Y"/>
    <property type="match status" value="1"/>
</dbReference>
<keyword evidence="5" id="KW-0472">Membrane</keyword>
<dbReference type="AlphaFoldDB" id="A0A1Q2MGG3"/>
<dbReference type="InterPro" id="IPR006674">
    <property type="entry name" value="HD_domain"/>
</dbReference>
<dbReference type="InterPro" id="IPR006675">
    <property type="entry name" value="HDIG_dom"/>
</dbReference>
<keyword evidence="3 5" id="KW-0378">Hydrolase</keyword>
<dbReference type="InterPro" id="IPR017705">
    <property type="entry name" value="Ribonuclease_Y"/>
</dbReference>
<dbReference type="EMBL" id="CP019646">
    <property type="protein sequence ID" value="AQQ71770.1"/>
    <property type="molecule type" value="Genomic_DNA"/>
</dbReference>
<keyword evidence="1 5" id="KW-0540">Nuclease</keyword>
<dbReference type="CDD" id="cd22431">
    <property type="entry name" value="KH-I_RNaseY"/>
    <property type="match status" value="1"/>
</dbReference>
<dbReference type="OrthoDB" id="9803205at2"/>
<evidence type="ECO:0000313" key="10">
    <source>
        <dbReference type="Proteomes" id="UP000188181"/>
    </source>
</evidence>
<dbReference type="Gene3D" id="3.30.1370.10">
    <property type="entry name" value="K Homology domain, type 1"/>
    <property type="match status" value="1"/>
</dbReference>
<dbReference type="GO" id="GO:0016787">
    <property type="term" value="F:hydrolase activity"/>
    <property type="evidence" value="ECO:0007669"/>
    <property type="project" value="UniProtKB-KW"/>
</dbReference>
<dbReference type="EC" id="3.1.-.-" evidence="5 6"/>
<dbReference type="GO" id="GO:0003723">
    <property type="term" value="F:RNA binding"/>
    <property type="evidence" value="ECO:0007669"/>
    <property type="project" value="UniProtKB-UniRule"/>
</dbReference>
<dbReference type="STRING" id="1851148.SMSP2_02148"/>
<dbReference type="Pfam" id="PF12072">
    <property type="entry name" value="RNase_Y_N"/>
    <property type="match status" value="1"/>
</dbReference>
<organism evidence="9 10">
    <name type="scientific">Limihaloglobus sulfuriphilus</name>
    <dbReference type="NCBI Taxonomy" id="1851148"/>
    <lineage>
        <taxon>Bacteria</taxon>
        <taxon>Pseudomonadati</taxon>
        <taxon>Planctomycetota</taxon>
        <taxon>Phycisphaerae</taxon>
        <taxon>Sedimentisphaerales</taxon>
        <taxon>Sedimentisphaeraceae</taxon>
        <taxon>Limihaloglobus</taxon>
    </lineage>
</organism>
<dbReference type="GO" id="GO:0004521">
    <property type="term" value="F:RNA endonuclease activity"/>
    <property type="evidence" value="ECO:0007669"/>
    <property type="project" value="UniProtKB-UniRule"/>
</dbReference>
<dbReference type="NCBIfam" id="TIGR00277">
    <property type="entry name" value="HDIG"/>
    <property type="match status" value="1"/>
</dbReference>
<dbReference type="SUPFAM" id="SSF54791">
    <property type="entry name" value="Eukaryotic type KH-domain (KH-domain type I)"/>
    <property type="match status" value="1"/>
</dbReference>
<dbReference type="InterPro" id="IPR036612">
    <property type="entry name" value="KH_dom_type_1_sf"/>
</dbReference>
<reference evidence="10" key="1">
    <citation type="submission" date="2017-02" db="EMBL/GenBank/DDBJ databases">
        <title>Comparative genomics and description of representatives of a novel lineage of planctomycetes thriving in anoxic sediments.</title>
        <authorList>
            <person name="Spring S."/>
            <person name="Bunk B."/>
            <person name="Sproer C."/>
        </authorList>
    </citation>
    <scope>NUCLEOTIDE SEQUENCE [LARGE SCALE GENOMIC DNA]</scope>
    <source>
        <strain evidence="10">SM-Chi-D1</strain>
    </source>
</reference>
<keyword evidence="10" id="KW-1185">Reference proteome</keyword>
<dbReference type="KEGG" id="pbas:SMSP2_02148"/>
<evidence type="ECO:0000256" key="1">
    <source>
        <dbReference type="ARBA" id="ARBA00022722"/>
    </source>
</evidence>
<dbReference type="InterPro" id="IPR022711">
    <property type="entry name" value="RNase_Y_N"/>
</dbReference>
<dbReference type="HAMAP" id="MF_00335">
    <property type="entry name" value="RNase_Y"/>
    <property type="match status" value="1"/>
</dbReference>
<dbReference type="PANTHER" id="PTHR12826">
    <property type="entry name" value="RIBONUCLEASE Y"/>
    <property type="match status" value="1"/>
</dbReference>
<dbReference type="Pfam" id="PF00013">
    <property type="entry name" value="KH_1"/>
    <property type="match status" value="1"/>
</dbReference>
<dbReference type="InterPro" id="IPR003607">
    <property type="entry name" value="HD/PDEase_dom"/>
</dbReference>
<dbReference type="GO" id="GO:0006402">
    <property type="term" value="P:mRNA catabolic process"/>
    <property type="evidence" value="ECO:0007669"/>
    <property type="project" value="UniProtKB-UniRule"/>
</dbReference>
<keyword evidence="5" id="KW-0812">Transmembrane</keyword>
<dbReference type="PROSITE" id="PS51831">
    <property type="entry name" value="HD"/>
    <property type="match status" value="1"/>
</dbReference>
<protein>
    <recommendedName>
        <fullName evidence="5 6">Ribonuclease Y</fullName>
        <shortName evidence="5">RNase Y</shortName>
        <ecNumber evidence="5 6">3.1.-.-</ecNumber>
    </recommendedName>
</protein>
<comment type="similarity">
    <text evidence="5">Belongs to the RNase Y family.</text>
</comment>
<sequence>MDIYSIFGTVPVTALVGIGTGVVGFAVAVIGRYFYDKMNAAKIEAEHKKWADEARKEADNIIKAAKLEASSELIKRREESTQEFNQIRNELREQEKRLTRREDAAQRLSELAAEKEKQIELSERRMSDRQTAVDRKEKQITEIMNEQKKKLFQLTNMNVDEARELLLKRLEDECEYEMNTLIKKKIEETNDTVEQKAREIISLSIQRYAADQACENCVASVDIPNDDMKGRIIGREGRNIRAFEMATGVDVIVDDTPGVIVISCFDPIRRETARLSMEKLIQDGRIHPTRIEEIVAQSLKEVKAKVLQIGKEAAVEVDVRGLNNRILEKLGTLHFRTSYGQNVLRHDIEVAFLAQVMADELGLDGSVARRAGLLHDIGKAMDHEVEGGHPAIGANFLKRFSESSVIINCVEAHHGDVVADNPYSPLIAAADAISAARPGARRETLERYVKRLEKLEEIASSFRGVTNCYAIQAGREVRVIIDAENVNDEAATKVARDIAKKIEDEMTYPGEIKVTLLRELRCVEYAR</sequence>
<evidence type="ECO:0000259" key="8">
    <source>
        <dbReference type="PROSITE" id="PS51831"/>
    </source>
</evidence>
<dbReference type="SMART" id="SM00471">
    <property type="entry name" value="HDc"/>
    <property type="match status" value="1"/>
</dbReference>
<dbReference type="Gene3D" id="1.10.3210.10">
    <property type="entry name" value="Hypothetical protein af1432"/>
    <property type="match status" value="1"/>
</dbReference>
<evidence type="ECO:0000256" key="5">
    <source>
        <dbReference type="HAMAP-Rule" id="MF_00335"/>
    </source>
</evidence>
<feature type="domain" description="HD" evidence="8">
    <location>
        <begin position="343"/>
        <end position="436"/>
    </location>
</feature>
<evidence type="ECO:0000256" key="4">
    <source>
        <dbReference type="ARBA" id="ARBA00022884"/>
    </source>
</evidence>
<evidence type="ECO:0000256" key="3">
    <source>
        <dbReference type="ARBA" id="ARBA00022801"/>
    </source>
</evidence>
<name>A0A1Q2MGG3_9BACT</name>
<keyword evidence="4 5" id="KW-0694">RNA-binding</keyword>